<proteinExistence type="predicted"/>
<evidence type="ECO:0000313" key="1">
    <source>
        <dbReference type="EMBL" id="KAF8789088.1"/>
    </source>
</evidence>
<reference evidence="1" key="2">
    <citation type="submission" date="2020-06" db="EMBL/GenBank/DDBJ databases">
        <authorList>
            <person name="Sheffer M."/>
        </authorList>
    </citation>
    <scope>NUCLEOTIDE SEQUENCE</scope>
</reference>
<organism evidence="1 2">
    <name type="scientific">Argiope bruennichi</name>
    <name type="common">Wasp spider</name>
    <name type="synonym">Aranea bruennichi</name>
    <dbReference type="NCBI Taxonomy" id="94029"/>
    <lineage>
        <taxon>Eukaryota</taxon>
        <taxon>Metazoa</taxon>
        <taxon>Ecdysozoa</taxon>
        <taxon>Arthropoda</taxon>
        <taxon>Chelicerata</taxon>
        <taxon>Arachnida</taxon>
        <taxon>Araneae</taxon>
        <taxon>Araneomorphae</taxon>
        <taxon>Entelegynae</taxon>
        <taxon>Araneoidea</taxon>
        <taxon>Araneidae</taxon>
        <taxon>Argiope</taxon>
    </lineage>
</organism>
<dbReference type="Proteomes" id="UP000807504">
    <property type="component" value="Unassembled WGS sequence"/>
</dbReference>
<gene>
    <name evidence="1" type="ORF">HNY73_007062</name>
</gene>
<name>A0A8T0FFU2_ARGBR</name>
<sequence length="165" mass="18907">MLVFGEYSKIGGVGVIVEIGERKYNRGKRVEGKWVLIEWAETLIEITKKCFAREHRPLGLLEILQLVNGRRIRSKNFKDPITGVHTNSIEGTWSAIKSKMKKDGTNKCKDQFDSYLATYMFRRTYQCSYRALFKVFLRGIGELYTPQTCDLPGEESQASASPDEE</sequence>
<comment type="caution">
    <text evidence="1">The sequence shown here is derived from an EMBL/GenBank/DDBJ whole genome shotgun (WGS) entry which is preliminary data.</text>
</comment>
<evidence type="ECO:0000313" key="2">
    <source>
        <dbReference type="Proteomes" id="UP000807504"/>
    </source>
</evidence>
<dbReference type="InterPro" id="IPR053164">
    <property type="entry name" value="IS1016-like_transposase"/>
</dbReference>
<dbReference type="PANTHER" id="PTHR47163:SF2">
    <property type="entry name" value="SI:DKEY-17M8.2"/>
    <property type="match status" value="1"/>
</dbReference>
<dbReference type="EMBL" id="JABXBU010000012">
    <property type="protein sequence ID" value="KAF8789088.1"/>
    <property type="molecule type" value="Genomic_DNA"/>
</dbReference>
<dbReference type="AlphaFoldDB" id="A0A8T0FFU2"/>
<protein>
    <recommendedName>
        <fullName evidence="3">ISXO2-like transposase domain-containing protein</fullName>
    </recommendedName>
</protein>
<evidence type="ECO:0008006" key="3">
    <source>
        <dbReference type="Google" id="ProtNLM"/>
    </source>
</evidence>
<reference evidence="1" key="1">
    <citation type="journal article" date="2020" name="bioRxiv">
        <title>Chromosome-level reference genome of the European wasp spider Argiope bruennichi: a resource for studies on range expansion and evolutionary adaptation.</title>
        <authorList>
            <person name="Sheffer M.M."/>
            <person name="Hoppe A."/>
            <person name="Krehenwinkel H."/>
            <person name="Uhl G."/>
            <person name="Kuss A.W."/>
            <person name="Jensen L."/>
            <person name="Jensen C."/>
            <person name="Gillespie R.G."/>
            <person name="Hoff K.J."/>
            <person name="Prost S."/>
        </authorList>
    </citation>
    <scope>NUCLEOTIDE SEQUENCE</scope>
</reference>
<keyword evidence="2" id="KW-1185">Reference proteome</keyword>
<dbReference type="PANTHER" id="PTHR47163">
    <property type="entry name" value="DDE_TNP_IS1595 DOMAIN-CONTAINING PROTEIN"/>
    <property type="match status" value="1"/>
</dbReference>
<accession>A0A8T0FFU2</accession>